<name>A0A0W8FUR1_9ZZZZ</name>
<evidence type="ECO:0000259" key="3">
    <source>
        <dbReference type="Pfam" id="PF26079"/>
    </source>
</evidence>
<proteinExistence type="inferred from homology"/>
<dbReference type="PANTHER" id="PTHR37829">
    <property type="entry name" value="PHAGE-LIKE ELEMENT PBSX PROTEIN XKDT"/>
    <property type="match status" value="1"/>
</dbReference>
<dbReference type="InterPro" id="IPR058530">
    <property type="entry name" value="Baseplate_J-like_C"/>
</dbReference>
<dbReference type="InterPro" id="IPR052399">
    <property type="entry name" value="Phage_Baseplate_Assmbl_Protein"/>
</dbReference>
<evidence type="ECO:0000256" key="1">
    <source>
        <dbReference type="ARBA" id="ARBA00038087"/>
    </source>
</evidence>
<dbReference type="InterPro" id="IPR058531">
    <property type="entry name" value="Baseplate_J_M"/>
</dbReference>
<feature type="domain" description="Baseplate J-like central" evidence="2">
    <location>
        <begin position="100"/>
        <end position="150"/>
    </location>
</feature>
<comment type="caution">
    <text evidence="4">The sequence shown here is derived from an EMBL/GenBank/DDBJ whole genome shotgun (WGS) entry which is preliminary data.</text>
</comment>
<evidence type="ECO:0000313" key="4">
    <source>
        <dbReference type="EMBL" id="KUG24582.1"/>
    </source>
</evidence>
<dbReference type="PANTHER" id="PTHR37829:SF3">
    <property type="entry name" value="PROTEIN JAYE-RELATED"/>
    <property type="match status" value="1"/>
</dbReference>
<accession>A0A0W8FUR1</accession>
<organism evidence="4">
    <name type="scientific">hydrocarbon metagenome</name>
    <dbReference type="NCBI Taxonomy" id="938273"/>
    <lineage>
        <taxon>unclassified sequences</taxon>
        <taxon>metagenomes</taxon>
        <taxon>ecological metagenomes</taxon>
    </lineage>
</organism>
<dbReference type="EMBL" id="LNQE01000843">
    <property type="protein sequence ID" value="KUG24582.1"/>
    <property type="molecule type" value="Genomic_DNA"/>
</dbReference>
<dbReference type="Pfam" id="PF26079">
    <property type="entry name" value="Baseplate_J_C"/>
    <property type="match status" value="1"/>
</dbReference>
<comment type="similarity">
    <text evidence="1">Belongs to the Mu gp47/PBSX XkdT family.</text>
</comment>
<reference evidence="4" key="1">
    <citation type="journal article" date="2015" name="Proc. Natl. Acad. Sci. U.S.A.">
        <title>Networks of energetic and metabolic interactions define dynamics in microbial communities.</title>
        <authorList>
            <person name="Embree M."/>
            <person name="Liu J.K."/>
            <person name="Al-Bassam M.M."/>
            <person name="Zengler K."/>
        </authorList>
    </citation>
    <scope>NUCLEOTIDE SEQUENCE</scope>
</reference>
<gene>
    <name evidence="4" type="ORF">ASZ90_005612</name>
</gene>
<protein>
    <submittedName>
        <fullName evidence="4">Phage flumu protein gp47</fullName>
    </submittedName>
</protein>
<dbReference type="AlphaFoldDB" id="A0A0W8FUR1"/>
<sequence length="398" mass="43053">MNFQKEFDVILAAILADWQNQYPEADLSQGSLIYMKSACQASMLWGLYKYQEYICKQIFPDTADTAMLEHHAWIHNITRKADETDAELLERVLDYIRRPPAGGNQYDYIRWAKEVDNVAQAYCVPIPTLGQVNVIILADADITDSELPSSSARIGTVTSVSSGKLIDSGATFTTSHAVAVGDIVENPLRGTRTTVTTVDSATQLTLAANIFSYTGEPYIVHCQTGTNTTATANKLIDSSGIFDNATYTVKPGDIVENVTDNTETTVVTVDSATQLTLTDDIFTATGKTYVIRGLIAEVKKYIDPLRPVTASKVGIIAPTVSSQNVTMTVTGTNVDKTAIAASIEMYLNSMIPAQVLYKNKLVQIAMDAGADNVTISAPATDVTPTTYQMVRAGTITVS</sequence>
<evidence type="ECO:0000259" key="2">
    <source>
        <dbReference type="Pfam" id="PF26078"/>
    </source>
</evidence>
<feature type="domain" description="Baseplate J-like C-terminal" evidence="3">
    <location>
        <begin position="324"/>
        <end position="398"/>
    </location>
</feature>
<dbReference type="Pfam" id="PF26078">
    <property type="entry name" value="Baseplate_J_M"/>
    <property type="match status" value="1"/>
</dbReference>